<name>A0A2A6RPP5_9CHLR</name>
<dbReference type="AlphaFoldDB" id="A0A2A6RPP5"/>
<reference evidence="2" key="1">
    <citation type="submission" date="2017-08" db="EMBL/GenBank/DDBJ databases">
        <authorList>
            <person name="Grouzdev D.S."/>
            <person name="Gaisin V.A."/>
            <person name="Rysina M.S."/>
            <person name="Gorlenko V.M."/>
        </authorList>
    </citation>
    <scope>NUCLEOTIDE SEQUENCE [LARGE SCALE GENOMIC DNA]</scope>
    <source>
        <strain evidence="2">Kir15-3F</strain>
    </source>
</reference>
<dbReference type="InterPro" id="IPR043519">
    <property type="entry name" value="NT_sf"/>
</dbReference>
<dbReference type="OrthoDB" id="161070at2"/>
<organism evidence="1 2">
    <name type="scientific">Candidatus Viridilinea mediisalina</name>
    <dbReference type="NCBI Taxonomy" id="2024553"/>
    <lineage>
        <taxon>Bacteria</taxon>
        <taxon>Bacillati</taxon>
        <taxon>Chloroflexota</taxon>
        <taxon>Chloroflexia</taxon>
        <taxon>Chloroflexales</taxon>
        <taxon>Chloroflexineae</taxon>
        <taxon>Oscillochloridaceae</taxon>
        <taxon>Candidatus Viridilinea</taxon>
    </lineage>
</organism>
<gene>
    <name evidence="1" type="ORF">CJ255_01120</name>
</gene>
<dbReference type="Gene3D" id="3.30.460.40">
    <property type="match status" value="1"/>
</dbReference>
<dbReference type="RefSeq" id="WP_097642251.1">
    <property type="nucleotide sequence ID" value="NZ_NQWI01000003.1"/>
</dbReference>
<evidence type="ECO:0000313" key="1">
    <source>
        <dbReference type="EMBL" id="PDW04839.1"/>
    </source>
</evidence>
<comment type="caution">
    <text evidence="1">The sequence shown here is derived from an EMBL/GenBank/DDBJ whole genome shotgun (WGS) entry which is preliminary data.</text>
</comment>
<sequence>MTQPTQHPIHIGKIVRHAMLFNSQRWQGEARAMDDLLQSVEQLFALLEERKLPYVLVGGIALLHYIQGRNTEDIDLIFNVAALQAIPEIEVTYQSPFFARGTYKDLQIDFLLSKNPLFAHVQKHHVSEQPFFERKISAATVNGLILLKLYALPSLYRQGDFTRVGLYENDIATLMFYYTPSLQELLHELTPFVSPQDMSATTEIVAELEGRIARFRRTSGG</sequence>
<evidence type="ECO:0000313" key="2">
    <source>
        <dbReference type="Proteomes" id="UP000220527"/>
    </source>
</evidence>
<dbReference type="EMBL" id="NQWI01000003">
    <property type="protein sequence ID" value="PDW04839.1"/>
    <property type="molecule type" value="Genomic_DNA"/>
</dbReference>
<dbReference type="Proteomes" id="UP000220527">
    <property type="component" value="Unassembled WGS sequence"/>
</dbReference>
<proteinExistence type="predicted"/>
<protein>
    <recommendedName>
        <fullName evidence="3">Nucleotidyltransferase</fullName>
    </recommendedName>
</protein>
<keyword evidence="2" id="KW-1185">Reference proteome</keyword>
<evidence type="ECO:0008006" key="3">
    <source>
        <dbReference type="Google" id="ProtNLM"/>
    </source>
</evidence>
<dbReference type="SUPFAM" id="SSF81301">
    <property type="entry name" value="Nucleotidyltransferase"/>
    <property type="match status" value="1"/>
</dbReference>
<accession>A0A2A6RPP5</accession>